<dbReference type="SUPFAM" id="SSF46785">
    <property type="entry name" value="Winged helix' DNA-binding domain"/>
    <property type="match status" value="1"/>
</dbReference>
<dbReference type="CDD" id="cd00090">
    <property type="entry name" value="HTH_ARSR"/>
    <property type="match status" value="1"/>
</dbReference>
<accession>A0ABU7Z2D3</accession>
<feature type="domain" description="HTH arsR-type" evidence="2">
    <location>
        <begin position="32"/>
        <end position="120"/>
    </location>
</feature>
<dbReference type="Gene3D" id="1.10.10.10">
    <property type="entry name" value="Winged helix-like DNA-binding domain superfamily/Winged helix DNA-binding domain"/>
    <property type="match status" value="1"/>
</dbReference>
<sequence length="211" mass="23244">MADDTVPAGSGPARRDGPPTPPFPVRTISDPRELRALAHPVRFALLDLLAEGPLTATQCAERLGETPANCSYHLRQLAKYGHVFPAGGGHGRERPWTAREEGITWDDAGPAGEAARAALDEAVDAFRFDAWRRFWHRRSAEPEEWRRAALSTDVVAWLTPDELERVTQGLYDLFAPYEHRAADASARPAGARAVRFFAYGYPGAPGDRSDR</sequence>
<dbReference type="SMART" id="SM00418">
    <property type="entry name" value="HTH_ARSR"/>
    <property type="match status" value="1"/>
</dbReference>
<dbReference type="Proteomes" id="UP001310387">
    <property type="component" value="Unassembled WGS sequence"/>
</dbReference>
<dbReference type="RefSeq" id="WP_332900544.1">
    <property type="nucleotide sequence ID" value="NZ_JBAGLP010000097.1"/>
</dbReference>
<evidence type="ECO:0000259" key="2">
    <source>
        <dbReference type="SMART" id="SM00418"/>
    </source>
</evidence>
<feature type="region of interest" description="Disordered" evidence="1">
    <location>
        <begin position="1"/>
        <end position="27"/>
    </location>
</feature>
<evidence type="ECO:0000256" key="1">
    <source>
        <dbReference type="SAM" id="MobiDB-lite"/>
    </source>
</evidence>
<dbReference type="InterPro" id="IPR011991">
    <property type="entry name" value="ArsR-like_HTH"/>
</dbReference>
<keyword evidence="4" id="KW-1185">Reference proteome</keyword>
<reference evidence="3" key="2">
    <citation type="submission" date="2024-02" db="EMBL/GenBank/DDBJ databases">
        <authorList>
            <person name="Prathaban M."/>
            <person name="Mythili R."/>
            <person name="Sharmila Devi N."/>
            <person name="Sobanaa M."/>
            <person name="Prathiviraj R."/>
            <person name="Selvin J."/>
        </authorList>
    </citation>
    <scope>NUCLEOTIDE SEQUENCE</scope>
    <source>
        <strain evidence="3">MP1014</strain>
    </source>
</reference>
<name>A0ABU7Z2D3_9MICO</name>
<evidence type="ECO:0000313" key="3">
    <source>
        <dbReference type="EMBL" id="MEG3613639.1"/>
    </source>
</evidence>
<comment type="caution">
    <text evidence="3">The sequence shown here is derived from an EMBL/GenBank/DDBJ whole genome shotgun (WGS) entry which is preliminary data.</text>
</comment>
<gene>
    <name evidence="3" type="ORF">V5O49_00720</name>
</gene>
<evidence type="ECO:0000313" key="4">
    <source>
        <dbReference type="Proteomes" id="UP001310387"/>
    </source>
</evidence>
<dbReference type="Pfam" id="PF12840">
    <property type="entry name" value="HTH_20"/>
    <property type="match status" value="1"/>
</dbReference>
<dbReference type="InterPro" id="IPR036390">
    <property type="entry name" value="WH_DNA-bd_sf"/>
</dbReference>
<protein>
    <submittedName>
        <fullName evidence="3">Helix-turn-helix domain-containing protein</fullName>
    </submittedName>
</protein>
<dbReference type="InterPro" id="IPR036388">
    <property type="entry name" value="WH-like_DNA-bd_sf"/>
</dbReference>
<reference evidence="3" key="1">
    <citation type="journal article" date="2024" name="Antonie Van Leeuwenhoek">
        <title>Isoptericola haloaureus sp. nov., a dimorphic actinobacterium isolated from mangrove sediments of southeast India, implicating biosaline agricultural significance through nitrogen fixation and salt tolerance genes.</title>
        <authorList>
            <person name="Prathaban M."/>
            <person name="Prathiviraj R."/>
            <person name="Ravichandran M."/>
            <person name="Natarajan S.D."/>
            <person name="Sobanaa M."/>
            <person name="Hari Krishna Kumar S."/>
            <person name="Chandrasekar V."/>
            <person name="Selvin J."/>
        </authorList>
    </citation>
    <scope>NUCLEOTIDE SEQUENCE</scope>
    <source>
        <strain evidence="3">MP1014</strain>
    </source>
</reference>
<proteinExistence type="predicted"/>
<dbReference type="InterPro" id="IPR001845">
    <property type="entry name" value="HTH_ArsR_DNA-bd_dom"/>
</dbReference>
<dbReference type="EMBL" id="JBAGLP010000097">
    <property type="protein sequence ID" value="MEG3613639.1"/>
    <property type="molecule type" value="Genomic_DNA"/>
</dbReference>
<organism evidence="3 4">
    <name type="scientific">Isoptericola haloaureus</name>
    <dbReference type="NCBI Taxonomy" id="1542902"/>
    <lineage>
        <taxon>Bacteria</taxon>
        <taxon>Bacillati</taxon>
        <taxon>Actinomycetota</taxon>
        <taxon>Actinomycetes</taxon>
        <taxon>Micrococcales</taxon>
        <taxon>Promicromonosporaceae</taxon>
        <taxon>Isoptericola</taxon>
    </lineage>
</organism>